<evidence type="ECO:0000256" key="6">
    <source>
        <dbReference type="ARBA" id="ARBA00023136"/>
    </source>
</evidence>
<dbReference type="InterPro" id="IPR050545">
    <property type="entry name" value="Mycobact_MmpL"/>
</dbReference>
<feature type="transmembrane region" description="Helical" evidence="7">
    <location>
        <begin position="401"/>
        <end position="419"/>
    </location>
</feature>
<evidence type="ECO:0000256" key="5">
    <source>
        <dbReference type="ARBA" id="ARBA00022989"/>
    </source>
</evidence>
<comment type="similarity">
    <text evidence="2">Belongs to the resistance-nodulation-cell division (RND) (TC 2.A.6) family. MmpL subfamily.</text>
</comment>
<dbReference type="Proteomes" id="UP001596122">
    <property type="component" value="Unassembled WGS sequence"/>
</dbReference>
<comment type="subcellular location">
    <subcellularLocation>
        <location evidence="1">Cell membrane</location>
        <topology evidence="1">Multi-pass membrane protein</topology>
    </subcellularLocation>
</comment>
<name>A0ABW0GP34_9MICO</name>
<feature type="transmembrane region" description="Helical" evidence="7">
    <location>
        <begin position="223"/>
        <end position="242"/>
    </location>
</feature>
<keyword evidence="3" id="KW-1003">Cell membrane</keyword>
<keyword evidence="5 7" id="KW-1133">Transmembrane helix</keyword>
<gene>
    <name evidence="9" type="ORF">ACFPJ6_09690</name>
</gene>
<evidence type="ECO:0000256" key="2">
    <source>
        <dbReference type="ARBA" id="ARBA00010157"/>
    </source>
</evidence>
<organism evidence="9 10">
    <name type="scientific">Aquipuribacter nitratireducens</name>
    <dbReference type="NCBI Taxonomy" id="650104"/>
    <lineage>
        <taxon>Bacteria</taxon>
        <taxon>Bacillati</taxon>
        <taxon>Actinomycetota</taxon>
        <taxon>Actinomycetes</taxon>
        <taxon>Micrococcales</taxon>
        <taxon>Intrasporangiaceae</taxon>
        <taxon>Aquipuribacter</taxon>
    </lineage>
</organism>
<keyword evidence="10" id="KW-1185">Reference proteome</keyword>
<keyword evidence="6 7" id="KW-0472">Membrane</keyword>
<feature type="domain" description="SSD" evidence="8">
    <location>
        <begin position="603"/>
        <end position="729"/>
    </location>
</feature>
<feature type="transmembrane region" description="Helical" evidence="7">
    <location>
        <begin position="678"/>
        <end position="698"/>
    </location>
</feature>
<evidence type="ECO:0000313" key="10">
    <source>
        <dbReference type="Proteomes" id="UP001596122"/>
    </source>
</evidence>
<dbReference type="EMBL" id="JBHSLD010000007">
    <property type="protein sequence ID" value="MFC5381064.1"/>
    <property type="molecule type" value="Genomic_DNA"/>
</dbReference>
<keyword evidence="4 7" id="KW-0812">Transmembrane</keyword>
<evidence type="ECO:0000256" key="1">
    <source>
        <dbReference type="ARBA" id="ARBA00004651"/>
    </source>
</evidence>
<feature type="transmembrane region" description="Helical" evidence="7">
    <location>
        <begin position="631"/>
        <end position="650"/>
    </location>
</feature>
<evidence type="ECO:0000256" key="7">
    <source>
        <dbReference type="SAM" id="Phobius"/>
    </source>
</evidence>
<evidence type="ECO:0000256" key="3">
    <source>
        <dbReference type="ARBA" id="ARBA00022475"/>
    </source>
</evidence>
<feature type="transmembrane region" description="Helical" evidence="7">
    <location>
        <begin position="598"/>
        <end position="619"/>
    </location>
</feature>
<feature type="transmembrane region" description="Helical" evidence="7">
    <location>
        <begin position="262"/>
        <end position="282"/>
    </location>
</feature>
<dbReference type="Gene3D" id="1.20.1640.10">
    <property type="entry name" value="Multidrug efflux transporter AcrB transmembrane domain"/>
    <property type="match status" value="2"/>
</dbReference>
<dbReference type="Pfam" id="PF03176">
    <property type="entry name" value="MMPL"/>
    <property type="match status" value="2"/>
</dbReference>
<reference evidence="10" key="1">
    <citation type="journal article" date="2019" name="Int. J. Syst. Evol. Microbiol.">
        <title>The Global Catalogue of Microorganisms (GCM) 10K type strain sequencing project: providing services to taxonomists for standard genome sequencing and annotation.</title>
        <authorList>
            <consortium name="The Broad Institute Genomics Platform"/>
            <consortium name="The Broad Institute Genome Sequencing Center for Infectious Disease"/>
            <person name="Wu L."/>
            <person name="Ma J."/>
        </authorList>
    </citation>
    <scope>NUCLEOTIDE SEQUENCE [LARGE SCALE GENOMIC DNA]</scope>
    <source>
        <strain evidence="10">CCUG 43114</strain>
    </source>
</reference>
<feature type="transmembrane region" description="Helical" evidence="7">
    <location>
        <begin position="336"/>
        <end position="358"/>
    </location>
</feature>
<accession>A0ABW0GP34</accession>
<evidence type="ECO:0000256" key="4">
    <source>
        <dbReference type="ARBA" id="ARBA00022692"/>
    </source>
</evidence>
<dbReference type="PANTHER" id="PTHR33406:SF6">
    <property type="entry name" value="MEMBRANE PROTEIN YDGH-RELATED"/>
    <property type="match status" value="1"/>
</dbReference>
<evidence type="ECO:0000259" key="8">
    <source>
        <dbReference type="PROSITE" id="PS50156"/>
    </source>
</evidence>
<dbReference type="InterPro" id="IPR004869">
    <property type="entry name" value="MMPL_dom"/>
</dbReference>
<sequence>MLLARWARPRRRSGTAAVGVAAVAALVVDHRRVVVGGWLVLVAAAVLWLPAPQGGGVGDLDDFAPDGNPYVATEVRSAEAFGFPLLSRTVVVQRDPDGLSPYTQAAVVLRAAAVNEQQYPWAGPVRGALPLLNVSDAFPGARESGTTGLTYLLMSPDVGLFAQTRAGERFAAQLGPDDDVVGVTGSFPARVAQDRLVDSSLRTVEVATVSAIFVIMAAGFRSLVAPLLTLGTAGVAFVLTLHVAGAVGEVMGVAVPAELRPLLLALLLGVVTDYAVFFLAGTRTGLAEGRDRVDAARRAVVDYLPVVVVAGVTVAAGTASLLAARGGVIRTFGPGMAIAVLVALAVSVTLLPAVLAMLGPAAFWPARPGPDGAAVPVRPRRARFARVREPLVGRLVRTRTAAVVAVTVTVLLGLLALPVRGLELGLSFVPSLPPADPASRAAVAAAEGFAPGILSPTVVLVEGEDLTEDVPALSDLRERIEADPGVAGVLGPGYRLLDEPRGLVLSEDGTAARYLVVLADEPLGATAVHTFERLEAAVPRWAEDAGLAGAQVSLGGDTALASLLTSSTRADLARIAVAVLLVNLLVLVLFLRATVLPLYLLGTSVLSLLAALGLTTWVFQDLLGHDGLTFYVPFAAAVLLVALGSDYNIYGVGRLWHVARDVPLRAAVVQVVPRTSRAITVAALTLAVSFGLLSLVPLRPFRELAFVMAVGILLDAVLVRVLLVPALLVLLERWNRWPLPRRPVGSDDTTGVVS</sequence>
<evidence type="ECO:0000313" key="9">
    <source>
        <dbReference type="EMBL" id="MFC5381064.1"/>
    </source>
</evidence>
<feature type="transmembrane region" description="Helical" evidence="7">
    <location>
        <begin position="572"/>
        <end position="591"/>
    </location>
</feature>
<comment type="caution">
    <text evidence="9">The sequence shown here is derived from an EMBL/GenBank/DDBJ whole genome shotgun (WGS) entry which is preliminary data.</text>
</comment>
<dbReference type="SUPFAM" id="SSF82866">
    <property type="entry name" value="Multidrug efflux transporter AcrB transmembrane domain"/>
    <property type="match status" value="2"/>
</dbReference>
<dbReference type="PANTHER" id="PTHR33406">
    <property type="entry name" value="MEMBRANE PROTEIN MJ1562-RELATED"/>
    <property type="match status" value="1"/>
</dbReference>
<dbReference type="PROSITE" id="PS50156">
    <property type="entry name" value="SSD"/>
    <property type="match status" value="1"/>
</dbReference>
<dbReference type="RefSeq" id="WP_340270986.1">
    <property type="nucleotide sequence ID" value="NZ_JBBEOG010000008.1"/>
</dbReference>
<proteinExistence type="inferred from homology"/>
<protein>
    <submittedName>
        <fullName evidence="9">MMPL family transporter</fullName>
    </submittedName>
</protein>
<feature type="transmembrane region" description="Helical" evidence="7">
    <location>
        <begin position="303"/>
        <end position="324"/>
    </location>
</feature>
<dbReference type="InterPro" id="IPR000731">
    <property type="entry name" value="SSD"/>
</dbReference>
<feature type="transmembrane region" description="Helical" evidence="7">
    <location>
        <begin position="704"/>
        <end position="731"/>
    </location>
</feature>